<feature type="compositionally biased region" description="Basic and acidic residues" evidence="1">
    <location>
        <begin position="82"/>
        <end position="91"/>
    </location>
</feature>
<protein>
    <submittedName>
        <fullName evidence="2">Uncharacterized protein</fullName>
    </submittedName>
</protein>
<sequence length="98" mass="11327">MNRMVFFANVKLERLKHMLAKKDIVVHSSYNADRHTGELKKNTPGHHVVQYACVTSTKGVVFKMAKRRLNLIRHSGSYTHEALGRPRKELNDQTEQNL</sequence>
<evidence type="ECO:0000256" key="1">
    <source>
        <dbReference type="SAM" id="MobiDB-lite"/>
    </source>
</evidence>
<reference evidence="2" key="1">
    <citation type="journal article" date="2019" name="bioRxiv">
        <title>The Genome of the Zebra Mussel, Dreissena polymorpha: A Resource for Invasive Species Research.</title>
        <authorList>
            <person name="McCartney M.A."/>
            <person name="Auch B."/>
            <person name="Kono T."/>
            <person name="Mallez S."/>
            <person name="Zhang Y."/>
            <person name="Obille A."/>
            <person name="Becker A."/>
            <person name="Abrahante J.E."/>
            <person name="Garbe J."/>
            <person name="Badalamenti J.P."/>
            <person name="Herman A."/>
            <person name="Mangelson H."/>
            <person name="Liachko I."/>
            <person name="Sullivan S."/>
            <person name="Sone E.D."/>
            <person name="Koren S."/>
            <person name="Silverstein K.A.T."/>
            <person name="Beckman K.B."/>
            <person name="Gohl D.M."/>
        </authorList>
    </citation>
    <scope>NUCLEOTIDE SEQUENCE</scope>
    <source>
        <strain evidence="2">Duluth1</strain>
        <tissue evidence="2">Whole animal</tissue>
    </source>
</reference>
<organism evidence="2 3">
    <name type="scientific">Dreissena polymorpha</name>
    <name type="common">Zebra mussel</name>
    <name type="synonym">Mytilus polymorpha</name>
    <dbReference type="NCBI Taxonomy" id="45954"/>
    <lineage>
        <taxon>Eukaryota</taxon>
        <taxon>Metazoa</taxon>
        <taxon>Spiralia</taxon>
        <taxon>Lophotrochozoa</taxon>
        <taxon>Mollusca</taxon>
        <taxon>Bivalvia</taxon>
        <taxon>Autobranchia</taxon>
        <taxon>Heteroconchia</taxon>
        <taxon>Euheterodonta</taxon>
        <taxon>Imparidentia</taxon>
        <taxon>Neoheterodontei</taxon>
        <taxon>Myida</taxon>
        <taxon>Dreissenoidea</taxon>
        <taxon>Dreissenidae</taxon>
        <taxon>Dreissena</taxon>
    </lineage>
</organism>
<dbReference type="EMBL" id="JAIWYP010000004">
    <property type="protein sequence ID" value="KAH3841479.1"/>
    <property type="molecule type" value="Genomic_DNA"/>
</dbReference>
<dbReference type="Proteomes" id="UP000828390">
    <property type="component" value="Unassembled WGS sequence"/>
</dbReference>
<evidence type="ECO:0000313" key="3">
    <source>
        <dbReference type="Proteomes" id="UP000828390"/>
    </source>
</evidence>
<keyword evidence="3" id="KW-1185">Reference proteome</keyword>
<reference evidence="2" key="2">
    <citation type="submission" date="2020-11" db="EMBL/GenBank/DDBJ databases">
        <authorList>
            <person name="McCartney M.A."/>
            <person name="Auch B."/>
            <person name="Kono T."/>
            <person name="Mallez S."/>
            <person name="Becker A."/>
            <person name="Gohl D.M."/>
            <person name="Silverstein K.A.T."/>
            <person name="Koren S."/>
            <person name="Bechman K.B."/>
            <person name="Herman A."/>
            <person name="Abrahante J.E."/>
            <person name="Garbe J."/>
        </authorList>
    </citation>
    <scope>NUCLEOTIDE SEQUENCE</scope>
    <source>
        <strain evidence="2">Duluth1</strain>
        <tissue evidence="2">Whole animal</tissue>
    </source>
</reference>
<gene>
    <name evidence="2" type="ORF">DPMN_114943</name>
</gene>
<evidence type="ECO:0000313" key="2">
    <source>
        <dbReference type="EMBL" id="KAH3841479.1"/>
    </source>
</evidence>
<accession>A0A9D4KL24</accession>
<comment type="caution">
    <text evidence="2">The sequence shown here is derived from an EMBL/GenBank/DDBJ whole genome shotgun (WGS) entry which is preliminary data.</text>
</comment>
<proteinExistence type="predicted"/>
<name>A0A9D4KL24_DREPO</name>
<dbReference type="AlphaFoldDB" id="A0A9D4KL24"/>
<feature type="region of interest" description="Disordered" evidence="1">
    <location>
        <begin position="77"/>
        <end position="98"/>
    </location>
</feature>